<evidence type="ECO:0000313" key="5">
    <source>
        <dbReference type="Proteomes" id="UP001281410"/>
    </source>
</evidence>
<dbReference type="PANTHER" id="PTHR12832:SF34">
    <property type="entry name" value="T-COMPLEX PROTEIN 11"/>
    <property type="match status" value="1"/>
</dbReference>
<dbReference type="Pfam" id="PF05794">
    <property type="entry name" value="Tcp11"/>
    <property type="match status" value="1"/>
</dbReference>
<evidence type="ECO:0000256" key="1">
    <source>
        <dbReference type="ARBA" id="ARBA00010954"/>
    </source>
</evidence>
<feature type="region of interest" description="Disordered" evidence="3">
    <location>
        <begin position="650"/>
        <end position="677"/>
    </location>
</feature>
<name>A0AAE0A7A7_9ROSI</name>
<feature type="region of interest" description="Disordered" evidence="3">
    <location>
        <begin position="71"/>
        <end position="95"/>
    </location>
</feature>
<keyword evidence="5" id="KW-1185">Reference proteome</keyword>
<feature type="compositionally biased region" description="Polar residues" evidence="3">
    <location>
        <begin position="600"/>
        <end position="615"/>
    </location>
</feature>
<comment type="similarity">
    <text evidence="1">Belongs to the TCP11 family.</text>
</comment>
<evidence type="ECO:0000313" key="4">
    <source>
        <dbReference type="EMBL" id="KAK3204653.1"/>
    </source>
</evidence>
<proteinExistence type="inferred from homology"/>
<evidence type="ECO:0000256" key="2">
    <source>
        <dbReference type="SAM" id="Coils"/>
    </source>
</evidence>
<evidence type="ECO:0008006" key="6">
    <source>
        <dbReference type="Google" id="ProtNLM"/>
    </source>
</evidence>
<dbReference type="AlphaFoldDB" id="A0AAE0A7A7"/>
<feature type="region of interest" description="Disordered" evidence="3">
    <location>
        <begin position="595"/>
        <end position="622"/>
    </location>
</feature>
<keyword evidence="2" id="KW-0175">Coiled coil</keyword>
<dbReference type="EMBL" id="JANJYJ010000006">
    <property type="protein sequence ID" value="KAK3204653.1"/>
    <property type="molecule type" value="Genomic_DNA"/>
</dbReference>
<evidence type="ECO:0000256" key="3">
    <source>
        <dbReference type="SAM" id="MobiDB-lite"/>
    </source>
</evidence>
<dbReference type="PANTHER" id="PTHR12832">
    <property type="entry name" value="TESTIS-SPECIFIC PROTEIN PBS13 T-COMPLEX 11"/>
    <property type="match status" value="1"/>
</dbReference>
<sequence length="1186" mass="133573">MESSSDTVRGVAAVAMEFPATDEAATSFSTPVRVPTRIRKRLAECKTPSTVEEIEAKLRHADLRRQQFYEKLSSKARPKPRSPSQSSSNEEDLGQRLEAKLQAAHEKRLSILAKAQMRLARLDELRQAAKTGVEMRFEREREMLGSKVESRVQQAELNRMLILNAYNQRRAKLKERSSQSLFRRMARESKYKERVRAAIHHKRVAAEKKRLGLLEAEKKKARARVLQVRRVAKFVSNQREAERRRMRDQLEDRLQRAKRQRAEYLRQRGRLHNTIRVNLNRMYKQADLLSIKLARCWRQFLNQKRSTLALAKAYDALKINENSVKSMPFEQLALLIESTTTLQTVKALLDRLESRLKVFRAFAAASNQFGPDNIDHLLKRVASPKKRYTPRNPSRSRGAKNVGSSREASRSPAKLSRYSVRVALCAYMILGHPDAVFSDQGEHEIALAKSAEEFVRQFELLIKVILEGPVQSSDEESETSMPKRWTFRSQLASFDKAWCSYLNCFVAWKVKDAQSLEEDLVRAACQLELSMIQKCKMTPEGENGDLTHDMKAIQVQVAVDQKLLREKVQHLSGDAGIERMESALSVARSKYFETKENGSPVGSHSTSFLSPNPSDSPVPLASVANLDNRNNLTQGTEGPSRVVRSLFREDVTPSPKEVGPTPSNSSKDGQLGAPVEKQQVTENELIVNEFLHKQNHAFVDSLSVIDEDQNSFKAKIRKTMEKAFWDGIMESMKQEKPNYDRVIHLVREVRDEICEMAPQSWKEEITEAIDLEILAQVLNSGNLDIDYLGRILVFALSTLQKLSSPANDDEMKDNIQKLLKELSEICQARDELSSHVIAMIKGLRFVLEEIQALKWEISKARIRIMEPLLKGSAGLDYLRNAFANRHGTQSDAYTSLPLTLRWLSSVRICKDQEWEEHTNSLSALKRQEESSCVPSTTLKTGGSFLVKTSGNQNTSHSSGVANSTDNQQPECKGETLHLLVRLGLLKLVSGISGVAQEALPETFMLNLPRLRAVQAQVQKIIVIATSILVCRQTLLSERVVTSLADMENIISKCTERLMELLDHAEDAGLEEIVEIISKFSSGDDKVVDAEKLQSRKVVKARMLAKSLQAGDPVFERVSRAIYLATRGVVLGGSGPNGRKLAELALRQVGAAMLTERVVEAAEVLVVVATVSVNVHAPWYINITDKM</sequence>
<feature type="region of interest" description="Disordered" evidence="3">
    <location>
        <begin position="381"/>
        <end position="410"/>
    </location>
</feature>
<comment type="caution">
    <text evidence="4">The sequence shown here is derived from an EMBL/GenBank/DDBJ whole genome shotgun (WGS) entry which is preliminary data.</text>
</comment>
<dbReference type="InterPro" id="IPR008862">
    <property type="entry name" value="Tcp11"/>
</dbReference>
<accession>A0AAE0A7A7</accession>
<protein>
    <recommendedName>
        <fullName evidence="6">T-complex protein 11</fullName>
    </recommendedName>
</protein>
<dbReference type="GO" id="GO:0007165">
    <property type="term" value="P:signal transduction"/>
    <property type="evidence" value="ECO:0007669"/>
    <property type="project" value="TreeGrafter"/>
</dbReference>
<gene>
    <name evidence="4" type="ORF">Dsin_018699</name>
</gene>
<feature type="region of interest" description="Disordered" evidence="3">
    <location>
        <begin position="950"/>
        <end position="969"/>
    </location>
</feature>
<dbReference type="Proteomes" id="UP001281410">
    <property type="component" value="Unassembled WGS sequence"/>
</dbReference>
<organism evidence="4 5">
    <name type="scientific">Dipteronia sinensis</name>
    <dbReference type="NCBI Taxonomy" id="43782"/>
    <lineage>
        <taxon>Eukaryota</taxon>
        <taxon>Viridiplantae</taxon>
        <taxon>Streptophyta</taxon>
        <taxon>Embryophyta</taxon>
        <taxon>Tracheophyta</taxon>
        <taxon>Spermatophyta</taxon>
        <taxon>Magnoliopsida</taxon>
        <taxon>eudicotyledons</taxon>
        <taxon>Gunneridae</taxon>
        <taxon>Pentapetalae</taxon>
        <taxon>rosids</taxon>
        <taxon>malvids</taxon>
        <taxon>Sapindales</taxon>
        <taxon>Sapindaceae</taxon>
        <taxon>Hippocastanoideae</taxon>
        <taxon>Acereae</taxon>
        <taxon>Dipteronia</taxon>
    </lineage>
</organism>
<feature type="coiled-coil region" evidence="2">
    <location>
        <begin position="204"/>
        <end position="274"/>
    </location>
</feature>
<reference evidence="4" key="1">
    <citation type="journal article" date="2023" name="Plant J.">
        <title>Genome sequences and population genomics provide insights into the demographic history, inbreeding, and mutation load of two 'living fossil' tree species of Dipteronia.</title>
        <authorList>
            <person name="Feng Y."/>
            <person name="Comes H.P."/>
            <person name="Chen J."/>
            <person name="Zhu S."/>
            <person name="Lu R."/>
            <person name="Zhang X."/>
            <person name="Li P."/>
            <person name="Qiu J."/>
            <person name="Olsen K.M."/>
            <person name="Qiu Y."/>
        </authorList>
    </citation>
    <scope>NUCLEOTIDE SEQUENCE</scope>
    <source>
        <strain evidence="4">NBL</strain>
    </source>
</reference>